<keyword evidence="2" id="KW-1185">Reference proteome</keyword>
<sequence>MSVCGDVPAQELCKKRGTSALPQPSIDAFQWERRKH</sequence>
<dbReference type="GeneID" id="36346691"/>
<evidence type="ECO:0000313" key="2">
    <source>
        <dbReference type="Proteomes" id="UP000019149"/>
    </source>
</evidence>
<dbReference type="RefSeq" id="XP_024345362.1">
    <property type="nucleotide sequence ID" value="XM_024500225.1"/>
</dbReference>
<dbReference type="CTD" id="36346691"/>
<dbReference type="EMBL" id="APAU02000317">
    <property type="protein sequence ID" value="EUB54166.1"/>
    <property type="molecule type" value="Genomic_DNA"/>
</dbReference>
<dbReference type="Proteomes" id="UP000019149">
    <property type="component" value="Unassembled WGS sequence"/>
</dbReference>
<dbReference type="AlphaFoldDB" id="W6U119"/>
<organism evidence="1 2">
    <name type="scientific">Echinococcus granulosus</name>
    <name type="common">Hydatid tapeworm</name>
    <dbReference type="NCBI Taxonomy" id="6210"/>
    <lineage>
        <taxon>Eukaryota</taxon>
        <taxon>Metazoa</taxon>
        <taxon>Spiralia</taxon>
        <taxon>Lophotrochozoa</taxon>
        <taxon>Platyhelminthes</taxon>
        <taxon>Cestoda</taxon>
        <taxon>Eucestoda</taxon>
        <taxon>Cyclophyllidea</taxon>
        <taxon>Taeniidae</taxon>
        <taxon>Echinococcus</taxon>
        <taxon>Echinococcus granulosus group</taxon>
    </lineage>
</organism>
<reference evidence="1 2" key="1">
    <citation type="journal article" date="2013" name="Nat. Genet.">
        <title>The genome of the hydatid tapeworm Echinococcus granulosus.</title>
        <authorList>
            <person name="Zheng H."/>
            <person name="Zhang W."/>
            <person name="Zhang L."/>
            <person name="Zhang Z."/>
            <person name="Li J."/>
            <person name="Lu G."/>
            <person name="Zhu Y."/>
            <person name="Wang Y."/>
            <person name="Huang Y."/>
            <person name="Liu J."/>
            <person name="Kang H."/>
            <person name="Chen J."/>
            <person name="Wang L."/>
            <person name="Chen A."/>
            <person name="Yu S."/>
            <person name="Gao Z."/>
            <person name="Jin L."/>
            <person name="Gu W."/>
            <person name="Wang Z."/>
            <person name="Zhao L."/>
            <person name="Shi B."/>
            <person name="Wen H."/>
            <person name="Lin R."/>
            <person name="Jones M.K."/>
            <person name="Brejova B."/>
            <person name="Vinar T."/>
            <person name="Zhao G."/>
            <person name="McManus D.P."/>
            <person name="Chen Z."/>
            <person name="Zhou Y."/>
            <person name="Wang S."/>
        </authorList>
    </citation>
    <scope>NUCLEOTIDE SEQUENCE [LARGE SCALE GENOMIC DNA]</scope>
</reference>
<protein>
    <submittedName>
        <fullName evidence="1">Uncharacterized protein</fullName>
    </submittedName>
</protein>
<comment type="caution">
    <text evidence="1">The sequence shown here is derived from an EMBL/GenBank/DDBJ whole genome shotgun (WGS) entry which is preliminary data.</text>
</comment>
<gene>
    <name evidence="1" type="ORF">EGR_10976</name>
</gene>
<evidence type="ECO:0000313" key="1">
    <source>
        <dbReference type="EMBL" id="EUB54166.1"/>
    </source>
</evidence>
<proteinExistence type="predicted"/>
<name>W6U119_ECHGR</name>
<accession>W6U119</accession>
<dbReference type="KEGG" id="egl:EGR_10976"/>